<organism evidence="2">
    <name type="scientific">Accumulibacter regalis</name>
    <dbReference type="NCBI Taxonomy" id="522306"/>
    <lineage>
        <taxon>Bacteria</taxon>
        <taxon>Pseudomonadati</taxon>
        <taxon>Pseudomonadota</taxon>
        <taxon>Betaproteobacteria</taxon>
        <taxon>Candidatus Accumulibacter</taxon>
    </lineage>
</organism>
<dbReference type="STRING" id="522306.CAP2UW1_3179"/>
<evidence type="ECO:0000313" key="2">
    <source>
        <dbReference type="EMBL" id="ACV36450.1"/>
    </source>
</evidence>
<gene>
    <name evidence="2" type="ordered locus">CAP2UW1_3179</name>
</gene>
<dbReference type="PROSITE" id="PS00383">
    <property type="entry name" value="TYR_PHOSPHATASE_1"/>
    <property type="match status" value="1"/>
</dbReference>
<protein>
    <submittedName>
        <fullName evidence="2">Dual specificity protein phosphatase</fullName>
    </submittedName>
</protein>
<reference evidence="2" key="2">
    <citation type="submission" date="2009-09" db="EMBL/GenBank/DDBJ databases">
        <title>Complete sequence of chromosome of Candidatus Accumulibacter phosphatis clade IIA str. UW-1.</title>
        <authorList>
            <consortium name="US DOE Joint Genome Institute"/>
            <person name="Martin H.G."/>
            <person name="Ivanova N."/>
            <person name="Kunin V."/>
            <person name="Warnecke F."/>
            <person name="Barry K."/>
            <person name="He S."/>
            <person name="Salamov A."/>
            <person name="Szeto E."/>
            <person name="Dalin E."/>
            <person name="Pangilinan J.L."/>
            <person name="Lapidus A."/>
            <person name="Lowry S."/>
            <person name="Kyrpides N.C."/>
            <person name="McMahon K.D."/>
            <person name="Hugenholtz P."/>
        </authorList>
    </citation>
    <scope>NUCLEOTIDE SEQUENCE [LARGE SCALE GENOMIC DNA]</scope>
    <source>
        <strain evidence="2">UW-1</strain>
    </source>
</reference>
<dbReference type="eggNOG" id="COG2453">
    <property type="taxonomic scope" value="Bacteria"/>
</dbReference>
<dbReference type="HOGENOM" id="CLU_047330_5_0_4"/>
<dbReference type="InterPro" id="IPR016130">
    <property type="entry name" value="Tyr_Pase_AS"/>
</dbReference>
<dbReference type="Pfam" id="PF22785">
    <property type="entry name" value="Tc-R-P"/>
    <property type="match status" value="1"/>
</dbReference>
<dbReference type="SUPFAM" id="SSF52799">
    <property type="entry name" value="(Phosphotyrosine protein) phosphatases II"/>
    <property type="match status" value="1"/>
</dbReference>
<reference evidence="2" key="1">
    <citation type="submission" date="2009-08" db="EMBL/GenBank/DDBJ databases">
        <authorList>
            <consortium name="US DOE Joint Genome Institute"/>
            <person name="Lucas S."/>
            <person name="Copeland A."/>
            <person name="Lapidus A."/>
            <person name="Glavina del Rio T."/>
            <person name="Dalin E."/>
            <person name="Tice H."/>
            <person name="Bruce D."/>
            <person name="Barry K."/>
            <person name="Pitluck S."/>
            <person name="Lowry S."/>
            <person name="Larimer F."/>
            <person name="Land M."/>
            <person name="Hauser L."/>
            <person name="Kyrpides N."/>
            <person name="Ivanova N."/>
            <person name="McMahon K.D."/>
            <person name="Hugenholtz P."/>
        </authorList>
    </citation>
    <scope>NUCLEOTIDE SEQUENCE</scope>
    <source>
        <strain evidence="2">UW-1</strain>
    </source>
</reference>
<dbReference type="KEGG" id="app:CAP2UW1_3179"/>
<dbReference type="Gene3D" id="3.90.190.10">
    <property type="entry name" value="Protein tyrosine phosphatase superfamily"/>
    <property type="match status" value="1"/>
</dbReference>
<accession>C7RVH7</accession>
<evidence type="ECO:0000259" key="1">
    <source>
        <dbReference type="PROSITE" id="PS50056"/>
    </source>
</evidence>
<dbReference type="OrthoDB" id="1188001at2"/>
<dbReference type="EMBL" id="CP001715">
    <property type="protein sequence ID" value="ACV36450.1"/>
    <property type="molecule type" value="Genomic_DNA"/>
</dbReference>
<dbReference type="InterPro" id="IPR000387">
    <property type="entry name" value="Tyr_Pase_dom"/>
</dbReference>
<sequence>MTTHPSDLLVLNERGAGLLLTPCPGSKSVAPGDALEQLKAAGADALITLMPENEMAANAVTDLPELCARRELPWFHLPIEDDHAPEADFVRAWTVQRAAVHQLLDAGKTIAIHCKGGSGRTGLMATQILVERGWSKDDAIAAVKALRPQAMSLLAHQAYIARLPPAEAAHPGSGSGLG</sequence>
<dbReference type="AlphaFoldDB" id="C7RVH7"/>
<name>C7RVH7_ACCRE</name>
<dbReference type="PROSITE" id="PS50056">
    <property type="entry name" value="TYR_PHOSPHATASE_2"/>
    <property type="match status" value="1"/>
</dbReference>
<proteinExistence type="predicted"/>
<dbReference type="InterPro" id="IPR029021">
    <property type="entry name" value="Prot-tyrosine_phosphatase-like"/>
</dbReference>
<feature type="domain" description="Tyrosine specific protein phosphatases" evidence="1">
    <location>
        <begin position="87"/>
        <end position="158"/>
    </location>
</feature>